<dbReference type="Gene3D" id="4.10.240.10">
    <property type="entry name" value="Zn(2)-C6 fungal-type DNA-binding domain"/>
    <property type="match status" value="1"/>
</dbReference>
<proteinExistence type="predicted"/>
<dbReference type="SMART" id="SM00066">
    <property type="entry name" value="GAL4"/>
    <property type="match status" value="1"/>
</dbReference>
<dbReference type="InterPro" id="IPR036864">
    <property type="entry name" value="Zn2-C6_fun-type_DNA-bd_sf"/>
</dbReference>
<organism evidence="4 5">
    <name type="scientific">Didymella exigua CBS 183.55</name>
    <dbReference type="NCBI Taxonomy" id="1150837"/>
    <lineage>
        <taxon>Eukaryota</taxon>
        <taxon>Fungi</taxon>
        <taxon>Dikarya</taxon>
        <taxon>Ascomycota</taxon>
        <taxon>Pezizomycotina</taxon>
        <taxon>Dothideomycetes</taxon>
        <taxon>Pleosporomycetidae</taxon>
        <taxon>Pleosporales</taxon>
        <taxon>Pleosporineae</taxon>
        <taxon>Didymellaceae</taxon>
        <taxon>Didymella</taxon>
    </lineage>
</organism>
<evidence type="ECO:0000256" key="1">
    <source>
        <dbReference type="ARBA" id="ARBA00023242"/>
    </source>
</evidence>
<feature type="domain" description="Zn(2)-C6 fungal-type" evidence="3">
    <location>
        <begin position="20"/>
        <end position="50"/>
    </location>
</feature>
<dbReference type="Pfam" id="PF00172">
    <property type="entry name" value="Zn_clus"/>
    <property type="match status" value="1"/>
</dbReference>
<feature type="region of interest" description="Disordered" evidence="2">
    <location>
        <begin position="1"/>
        <end position="21"/>
    </location>
</feature>
<keyword evidence="1" id="KW-0539">Nucleus</keyword>
<dbReference type="InterPro" id="IPR001138">
    <property type="entry name" value="Zn2Cys6_DnaBD"/>
</dbReference>
<sequence length="433" mass="47969">MVRRSAGLVSKKPHRKSRGGCSTCKRKKVKCDEGQPLCGYCSLRKPSCHYPQEPASASPASNATHSNGCFPTGVALHEEAHFDDISMSINPWLIPAVQTASGSLSGLEFELLHQYRTFTWQTLTPRDDEAVVSIHSESFPRLSLSHTHLFYALLSIAASHSNTLAPSKQAAHRALVYRQKTLAEYSGALQNITAENYESVLVTGMLLISLIPLPEDPGTADEETYLVWMYSTLKMSEGLRVLASLRWAAGIEKLSAYPLICRELRTLPPPPIYHSADGCYLYTRVAAVGTTPDHANPPSTYYLPIFLSLYYHHLSLDFFVRVFVFCSFLMSEFLLLVKNREPRALVLIAWWRALAGLAPRGCWVGRSVEKVIEAIGSIIMETADSVTQRAYKDVEHLIRTLKDDGDEAAVKSIFGGTNLCSSPVGQTDTDTFH</sequence>
<dbReference type="InterPro" id="IPR052400">
    <property type="entry name" value="Zn2-C6_fungal_TF"/>
</dbReference>
<dbReference type="PANTHER" id="PTHR47657:SF7">
    <property type="entry name" value="STEROL REGULATORY ELEMENT-BINDING PROTEIN ECM22"/>
    <property type="match status" value="1"/>
</dbReference>
<evidence type="ECO:0000313" key="4">
    <source>
        <dbReference type="EMBL" id="KAF1933152.1"/>
    </source>
</evidence>
<accession>A0A6A5RZ68</accession>
<dbReference type="CDD" id="cd00067">
    <property type="entry name" value="GAL4"/>
    <property type="match status" value="1"/>
</dbReference>
<protein>
    <recommendedName>
        <fullName evidence="3">Zn(2)-C6 fungal-type domain-containing protein</fullName>
    </recommendedName>
</protein>
<dbReference type="PROSITE" id="PS00463">
    <property type="entry name" value="ZN2_CY6_FUNGAL_1"/>
    <property type="match status" value="1"/>
</dbReference>
<reference evidence="4" key="1">
    <citation type="journal article" date="2020" name="Stud. Mycol.">
        <title>101 Dothideomycetes genomes: a test case for predicting lifestyles and emergence of pathogens.</title>
        <authorList>
            <person name="Haridas S."/>
            <person name="Albert R."/>
            <person name="Binder M."/>
            <person name="Bloem J."/>
            <person name="Labutti K."/>
            <person name="Salamov A."/>
            <person name="Andreopoulos B."/>
            <person name="Baker S."/>
            <person name="Barry K."/>
            <person name="Bills G."/>
            <person name="Bluhm B."/>
            <person name="Cannon C."/>
            <person name="Castanera R."/>
            <person name="Culley D."/>
            <person name="Daum C."/>
            <person name="Ezra D."/>
            <person name="Gonzalez J."/>
            <person name="Henrissat B."/>
            <person name="Kuo A."/>
            <person name="Liang C."/>
            <person name="Lipzen A."/>
            <person name="Lutzoni F."/>
            <person name="Magnuson J."/>
            <person name="Mondo S."/>
            <person name="Nolan M."/>
            <person name="Ohm R."/>
            <person name="Pangilinan J."/>
            <person name="Park H.-J."/>
            <person name="Ramirez L."/>
            <person name="Alfaro M."/>
            <person name="Sun H."/>
            <person name="Tritt A."/>
            <person name="Yoshinaga Y."/>
            <person name="Zwiers L.-H."/>
            <person name="Turgeon B."/>
            <person name="Goodwin S."/>
            <person name="Spatafora J."/>
            <person name="Crous P."/>
            <person name="Grigoriev I."/>
        </authorList>
    </citation>
    <scope>NUCLEOTIDE SEQUENCE</scope>
    <source>
        <strain evidence="4">CBS 183.55</strain>
    </source>
</reference>
<dbReference type="RefSeq" id="XP_033453400.1">
    <property type="nucleotide sequence ID" value="XM_033598499.1"/>
</dbReference>
<evidence type="ECO:0000313" key="5">
    <source>
        <dbReference type="Proteomes" id="UP000800082"/>
    </source>
</evidence>
<dbReference type="GO" id="GO:0008270">
    <property type="term" value="F:zinc ion binding"/>
    <property type="evidence" value="ECO:0007669"/>
    <property type="project" value="InterPro"/>
</dbReference>
<dbReference type="PROSITE" id="PS50048">
    <property type="entry name" value="ZN2_CY6_FUNGAL_2"/>
    <property type="match status" value="1"/>
</dbReference>
<dbReference type="AlphaFoldDB" id="A0A6A5RZ68"/>
<name>A0A6A5RZ68_9PLEO</name>
<dbReference type="InterPro" id="IPR021858">
    <property type="entry name" value="Fun_TF"/>
</dbReference>
<gene>
    <name evidence="4" type="ORF">M421DRAFT_97381</name>
</gene>
<evidence type="ECO:0000259" key="3">
    <source>
        <dbReference type="PROSITE" id="PS50048"/>
    </source>
</evidence>
<dbReference type="EMBL" id="ML978957">
    <property type="protein sequence ID" value="KAF1933152.1"/>
    <property type="molecule type" value="Genomic_DNA"/>
</dbReference>
<dbReference type="Proteomes" id="UP000800082">
    <property type="component" value="Unassembled WGS sequence"/>
</dbReference>
<dbReference type="GeneID" id="54356166"/>
<feature type="compositionally biased region" description="Basic residues" evidence="2">
    <location>
        <begin position="11"/>
        <end position="21"/>
    </location>
</feature>
<dbReference type="PANTHER" id="PTHR47657">
    <property type="entry name" value="STEROL REGULATORY ELEMENT-BINDING PROTEIN ECM22"/>
    <property type="match status" value="1"/>
</dbReference>
<keyword evidence="5" id="KW-1185">Reference proteome</keyword>
<dbReference type="Pfam" id="PF11951">
    <property type="entry name" value="Fungal_trans_2"/>
    <property type="match status" value="1"/>
</dbReference>
<dbReference type="GO" id="GO:0000981">
    <property type="term" value="F:DNA-binding transcription factor activity, RNA polymerase II-specific"/>
    <property type="evidence" value="ECO:0007669"/>
    <property type="project" value="InterPro"/>
</dbReference>
<evidence type="ECO:0000256" key="2">
    <source>
        <dbReference type="SAM" id="MobiDB-lite"/>
    </source>
</evidence>
<dbReference type="OrthoDB" id="3546279at2759"/>
<dbReference type="SUPFAM" id="SSF57701">
    <property type="entry name" value="Zn2/Cys6 DNA-binding domain"/>
    <property type="match status" value="1"/>
</dbReference>